<evidence type="ECO:0000256" key="1">
    <source>
        <dbReference type="SAM" id="MobiDB-lite"/>
    </source>
</evidence>
<dbReference type="Proteomes" id="UP001150238">
    <property type="component" value="Unassembled WGS sequence"/>
</dbReference>
<organism evidence="2 3">
    <name type="scientific">Lentinula lateritia</name>
    <dbReference type="NCBI Taxonomy" id="40482"/>
    <lineage>
        <taxon>Eukaryota</taxon>
        <taxon>Fungi</taxon>
        <taxon>Dikarya</taxon>
        <taxon>Basidiomycota</taxon>
        <taxon>Agaricomycotina</taxon>
        <taxon>Agaricomycetes</taxon>
        <taxon>Agaricomycetidae</taxon>
        <taxon>Agaricales</taxon>
        <taxon>Marasmiineae</taxon>
        <taxon>Omphalotaceae</taxon>
        <taxon>Lentinula</taxon>
    </lineage>
</organism>
<dbReference type="AlphaFoldDB" id="A0A9W9ARF4"/>
<comment type="caution">
    <text evidence="2">The sequence shown here is derived from an EMBL/GenBank/DDBJ whole genome shotgun (WGS) entry which is preliminary data.</text>
</comment>
<feature type="region of interest" description="Disordered" evidence="1">
    <location>
        <begin position="188"/>
        <end position="230"/>
    </location>
</feature>
<evidence type="ECO:0000313" key="3">
    <source>
        <dbReference type="Proteomes" id="UP001150238"/>
    </source>
</evidence>
<accession>A0A9W9ARF4</accession>
<evidence type="ECO:0000313" key="2">
    <source>
        <dbReference type="EMBL" id="KAJ4487255.1"/>
    </source>
</evidence>
<reference evidence="2" key="1">
    <citation type="submission" date="2022-08" db="EMBL/GenBank/DDBJ databases">
        <authorList>
            <consortium name="DOE Joint Genome Institute"/>
            <person name="Min B."/>
            <person name="Riley R."/>
            <person name="Sierra-Patev S."/>
            <person name="Naranjo-Ortiz M."/>
            <person name="Looney B."/>
            <person name="Konkel Z."/>
            <person name="Slot J.C."/>
            <person name="Sakamoto Y."/>
            <person name="Steenwyk J.L."/>
            <person name="Rokas A."/>
            <person name="Carro J."/>
            <person name="Camarero S."/>
            <person name="Ferreira P."/>
            <person name="Molpeceres G."/>
            <person name="Ruiz-Duenas F.J."/>
            <person name="Serrano A."/>
            <person name="Henrissat B."/>
            <person name="Drula E."/>
            <person name="Hughes K.W."/>
            <person name="Mata J.L."/>
            <person name="Ishikawa N.K."/>
            <person name="Vargas-Isla R."/>
            <person name="Ushijima S."/>
            <person name="Smith C.A."/>
            <person name="Ahrendt S."/>
            <person name="Andreopoulos W."/>
            <person name="He G."/>
            <person name="Labutti K."/>
            <person name="Lipzen A."/>
            <person name="Ng V."/>
            <person name="Sandor L."/>
            <person name="Barry K."/>
            <person name="Martinez A.T."/>
            <person name="Xiao Y."/>
            <person name="Gibbons J.G."/>
            <person name="Terashima K."/>
            <person name="Hibbett D.S."/>
            <person name="Grigoriev I.V."/>
        </authorList>
    </citation>
    <scope>NUCLEOTIDE SEQUENCE</scope>
    <source>
        <strain evidence="2">Sp2 HRB7682 ss15</strain>
    </source>
</reference>
<reference evidence="2" key="2">
    <citation type="journal article" date="2023" name="Proc. Natl. Acad. Sci. U.S.A.">
        <title>A global phylogenomic analysis of the shiitake genus Lentinula.</title>
        <authorList>
            <person name="Sierra-Patev S."/>
            <person name="Min B."/>
            <person name="Naranjo-Ortiz M."/>
            <person name="Looney B."/>
            <person name="Konkel Z."/>
            <person name="Slot J.C."/>
            <person name="Sakamoto Y."/>
            <person name="Steenwyk J.L."/>
            <person name="Rokas A."/>
            <person name="Carro J."/>
            <person name="Camarero S."/>
            <person name="Ferreira P."/>
            <person name="Molpeceres G."/>
            <person name="Ruiz-Duenas F.J."/>
            <person name="Serrano A."/>
            <person name="Henrissat B."/>
            <person name="Drula E."/>
            <person name="Hughes K.W."/>
            <person name="Mata J.L."/>
            <person name="Ishikawa N.K."/>
            <person name="Vargas-Isla R."/>
            <person name="Ushijima S."/>
            <person name="Smith C.A."/>
            <person name="Donoghue J."/>
            <person name="Ahrendt S."/>
            <person name="Andreopoulos W."/>
            <person name="He G."/>
            <person name="LaButti K."/>
            <person name="Lipzen A."/>
            <person name="Ng V."/>
            <person name="Riley R."/>
            <person name="Sandor L."/>
            <person name="Barry K."/>
            <person name="Martinez A.T."/>
            <person name="Xiao Y."/>
            <person name="Gibbons J.G."/>
            <person name="Terashima K."/>
            <person name="Grigoriev I.V."/>
            <person name="Hibbett D."/>
        </authorList>
    </citation>
    <scope>NUCLEOTIDE SEQUENCE</scope>
    <source>
        <strain evidence="2">Sp2 HRB7682 ss15</strain>
    </source>
</reference>
<name>A0A9W9ARF4_9AGAR</name>
<dbReference type="EMBL" id="JANVFS010000009">
    <property type="protein sequence ID" value="KAJ4487255.1"/>
    <property type="molecule type" value="Genomic_DNA"/>
</dbReference>
<gene>
    <name evidence="2" type="ORF">C8J55DRAFT_324956</name>
</gene>
<sequence>MNRIVRTVYCQKCHNHAQTDYVYRHVLTIITCDKDEGHIEVKAPGFIRSISAANLSLFSSQKVLANLSQHGPSGPCGQNNNGLDPNWCNWLLDSLFCAWLIDEIVDARRRTLKSERPQGYKIAVGMTKLNLGPPSKLAFLYRRSNSYPFVPPLDLLATMVTAVYIPNTRRLRSGCTASETLKKLPCTVTSHTKHSSSTSSSCSSSSSPSTSETSVSTSTAMRTRMNDDQRRAKLERDLDIVPGTVHPRTVTCRGCEHTIRLDTKIKYGDSNWRTHKKKCVKLREEDRTISDILLSLNVEVRLQKISSSSQVDPSEDLAELEYCAVQALRDVQRRMDHSTF</sequence>
<feature type="compositionally biased region" description="Low complexity" evidence="1">
    <location>
        <begin position="188"/>
        <end position="219"/>
    </location>
</feature>
<protein>
    <submittedName>
        <fullName evidence="2">Uncharacterized protein</fullName>
    </submittedName>
</protein>
<proteinExistence type="predicted"/>